<evidence type="ECO:0000256" key="8">
    <source>
        <dbReference type="ARBA" id="ARBA00022898"/>
    </source>
</evidence>
<evidence type="ECO:0000256" key="1">
    <source>
        <dbReference type="ARBA" id="ARBA00001933"/>
    </source>
</evidence>
<dbReference type="InterPro" id="IPR041492">
    <property type="entry name" value="HAD_2"/>
</dbReference>
<dbReference type="InterPro" id="IPR015424">
    <property type="entry name" value="PyrdxlP-dep_Trfase"/>
</dbReference>
<dbReference type="HAMAP" id="MF_01023">
    <property type="entry name" value="HisC_aminotrans_2"/>
    <property type="match status" value="1"/>
</dbReference>
<feature type="domain" description="Aminotransferase class I/classII large" evidence="12">
    <location>
        <begin position="22"/>
        <end position="339"/>
    </location>
</feature>
<dbReference type="Gene3D" id="3.40.50.1000">
    <property type="entry name" value="HAD superfamily/HAD-like"/>
    <property type="match status" value="1"/>
</dbReference>
<keyword evidence="9 11" id="KW-0368">Histidine biosynthesis</keyword>
<dbReference type="SUPFAM" id="SSF56784">
    <property type="entry name" value="HAD-like"/>
    <property type="match status" value="1"/>
</dbReference>
<dbReference type="InterPro" id="IPR023198">
    <property type="entry name" value="PGP-like_dom2"/>
</dbReference>
<comment type="catalytic activity">
    <reaction evidence="10 11">
        <text>L-histidinol phosphate + 2-oxoglutarate = 3-(imidazol-4-yl)-2-oxopropyl phosphate + L-glutamate</text>
        <dbReference type="Rhea" id="RHEA:23744"/>
        <dbReference type="ChEBI" id="CHEBI:16810"/>
        <dbReference type="ChEBI" id="CHEBI:29985"/>
        <dbReference type="ChEBI" id="CHEBI:57766"/>
        <dbReference type="ChEBI" id="CHEBI:57980"/>
        <dbReference type="EC" id="2.6.1.9"/>
    </reaction>
</comment>
<comment type="similarity">
    <text evidence="4 11">Belongs to the class-II pyridoxal-phosphate-dependent aminotransferase family. Histidinol-phosphate aminotransferase subfamily.</text>
</comment>
<dbReference type="UniPathway" id="UPA00031">
    <property type="reaction ID" value="UER00012"/>
</dbReference>
<evidence type="ECO:0000256" key="3">
    <source>
        <dbReference type="ARBA" id="ARBA00007958"/>
    </source>
</evidence>
<gene>
    <name evidence="13" type="primary">mfnC_3</name>
    <name evidence="11" type="synonym">hisC</name>
    <name evidence="13" type="ORF">LFW2832_00704</name>
</gene>
<dbReference type="PANTHER" id="PTHR43643">
    <property type="entry name" value="HISTIDINOL-PHOSPHATE AMINOTRANSFERASE 2"/>
    <property type="match status" value="1"/>
</dbReference>
<evidence type="ECO:0000256" key="7">
    <source>
        <dbReference type="ARBA" id="ARBA00022679"/>
    </source>
</evidence>
<evidence type="ECO:0000256" key="11">
    <source>
        <dbReference type="HAMAP-Rule" id="MF_01023"/>
    </source>
</evidence>
<comment type="similarity">
    <text evidence="3">Belongs to the HAD-like hydrolase superfamily.</text>
</comment>
<dbReference type="EC" id="2.6.1.9" evidence="11"/>
<dbReference type="InterPro" id="IPR015422">
    <property type="entry name" value="PyrdxlP-dep_Trfase_small"/>
</dbReference>
<dbReference type="Pfam" id="PF13419">
    <property type="entry name" value="HAD_2"/>
    <property type="match status" value="1"/>
</dbReference>
<feature type="modified residue" description="N6-(pyridoxal phosphate)lysine" evidence="11">
    <location>
        <position position="208"/>
    </location>
</feature>
<accession>A0A5E4LW28</accession>
<dbReference type="Gene3D" id="3.40.640.10">
    <property type="entry name" value="Type I PLP-dependent aspartate aminotransferase-like (Major domain)"/>
    <property type="match status" value="1"/>
</dbReference>
<dbReference type="SFLD" id="SFLDS00003">
    <property type="entry name" value="Haloacid_Dehalogenase"/>
    <property type="match status" value="1"/>
</dbReference>
<reference evidence="13 14" key="1">
    <citation type="submission" date="2019-08" db="EMBL/GenBank/DDBJ databases">
        <authorList>
            <person name="Vazquez-Campos X."/>
        </authorList>
    </citation>
    <scope>NUCLEOTIDE SEQUENCE [LARGE SCALE GENOMIC DNA]</scope>
    <source>
        <strain evidence="13">LFW-283_2</strain>
    </source>
</reference>
<evidence type="ECO:0000259" key="12">
    <source>
        <dbReference type="Pfam" id="PF00155"/>
    </source>
</evidence>
<dbReference type="GO" id="GO:0030170">
    <property type="term" value="F:pyridoxal phosphate binding"/>
    <property type="evidence" value="ECO:0007669"/>
    <property type="project" value="InterPro"/>
</dbReference>
<dbReference type="NCBIfam" id="TIGR01549">
    <property type="entry name" value="HAD-SF-IA-v1"/>
    <property type="match status" value="1"/>
</dbReference>
<comment type="cofactor">
    <cofactor evidence="1 11">
        <name>pyridoxal 5'-phosphate</name>
        <dbReference type="ChEBI" id="CHEBI:597326"/>
    </cofactor>
</comment>
<sequence length="563" mass="63567">MIKAKKEIEELSPYLSPRIIDTKIKLNQNESPFSLPPELIKKIQTSIGKIPLNRYNEGSSKKLRELLGKKFNVSSDQILVGVGIDEILYYIVLTFLNRGDKLVRPIPSFAMYEICSKISGAVDRPVKLDENFELSEDFVNESKDAKIVFICRPNNPTSNSFDKAIIEKVIKNTTGLVCIDEAYAEFANDNCLDFLKYDNVIILRTFSKAYSCAAVRLGYAISNSRVIDRLNRVKLPWNVGVLSQLIGETVLENDGCISSNIKQIKDNRDLLISEMKKYVLVLPSDCNFITFQVENPKLIFEKLMEKGILVRDVSKYEMLGNFLRVSVGTKTENKLFLDSLKNCLGLESKFDGILFDIDGVLINVSQSYREAIKQTVTRMSGRLVSAREIGKIKQKPNSNNDWDVSYALIYNLTDLKSIDRSSPDYQKVKGYFQEIYLKKLRDLEVPLVQSKTLKKLLSSGYKLGIVTSRPRAEALHVLNKFLFGIFDPSNIVALEDCPVEKPNPDPLRLARGRMNCKSVLYVGDTINDKLAARAAKMKFASVTPGLSGDFQISNINEIKKVLE</sequence>
<keyword evidence="5 11" id="KW-0032">Aminotransferase</keyword>
<dbReference type="EMBL" id="CABMJJ010000009">
    <property type="protein sequence ID" value="VVC04056.1"/>
    <property type="molecule type" value="Genomic_DNA"/>
</dbReference>
<dbReference type="PANTHER" id="PTHR43643:SF6">
    <property type="entry name" value="HISTIDINOL-PHOSPHATE AMINOTRANSFERASE"/>
    <property type="match status" value="1"/>
</dbReference>
<dbReference type="InterPro" id="IPR023214">
    <property type="entry name" value="HAD_sf"/>
</dbReference>
<comment type="caution">
    <text evidence="13">The sequence shown here is derived from an EMBL/GenBank/DDBJ whole genome shotgun (WGS) entry which is preliminary data.</text>
</comment>
<dbReference type="GO" id="GO:0000105">
    <property type="term" value="P:L-histidine biosynthetic process"/>
    <property type="evidence" value="ECO:0007669"/>
    <property type="project" value="UniProtKB-UniRule"/>
</dbReference>
<dbReference type="SFLD" id="SFLDG01129">
    <property type="entry name" value="C1.5:_HAD__Beta-PGM__Phosphata"/>
    <property type="match status" value="1"/>
</dbReference>
<evidence type="ECO:0000256" key="5">
    <source>
        <dbReference type="ARBA" id="ARBA00022576"/>
    </source>
</evidence>
<dbReference type="InterPro" id="IPR005861">
    <property type="entry name" value="HisP_aminotrans"/>
</dbReference>
<organism evidence="13 14">
    <name type="scientific">Candidatus Bilamarchaeum dharawalense</name>
    <dbReference type="NCBI Taxonomy" id="2885759"/>
    <lineage>
        <taxon>Archaea</taxon>
        <taxon>Candidatus Micrarchaeota</taxon>
        <taxon>Candidatus Micrarchaeia</taxon>
        <taxon>Candidatus Anstonellales</taxon>
        <taxon>Candidatus Bilamarchaeaceae</taxon>
        <taxon>Candidatus Bilamarchaeum</taxon>
    </lineage>
</organism>
<comment type="pathway">
    <text evidence="2 11">Amino-acid biosynthesis; L-histidine biosynthesis; L-histidine from 5-phospho-alpha-D-ribose 1-diphosphate: step 7/9.</text>
</comment>
<dbReference type="PROSITE" id="PS00599">
    <property type="entry name" value="AA_TRANSFER_CLASS_2"/>
    <property type="match status" value="1"/>
</dbReference>
<proteinExistence type="inferred from homology"/>
<evidence type="ECO:0000256" key="4">
    <source>
        <dbReference type="ARBA" id="ARBA00007970"/>
    </source>
</evidence>
<dbReference type="Pfam" id="PF00155">
    <property type="entry name" value="Aminotran_1_2"/>
    <property type="match status" value="1"/>
</dbReference>
<dbReference type="InterPro" id="IPR036412">
    <property type="entry name" value="HAD-like_sf"/>
</dbReference>
<dbReference type="InterPro" id="IPR015421">
    <property type="entry name" value="PyrdxlP-dep_Trfase_major"/>
</dbReference>
<dbReference type="Proteomes" id="UP000789941">
    <property type="component" value="Unassembled WGS sequence"/>
</dbReference>
<evidence type="ECO:0000313" key="14">
    <source>
        <dbReference type="Proteomes" id="UP000789941"/>
    </source>
</evidence>
<dbReference type="AlphaFoldDB" id="A0A5E4LW28"/>
<name>A0A5E4LW28_9ARCH</name>
<evidence type="ECO:0000256" key="9">
    <source>
        <dbReference type="ARBA" id="ARBA00023102"/>
    </source>
</evidence>
<evidence type="ECO:0000313" key="13">
    <source>
        <dbReference type="EMBL" id="VVC04056.1"/>
    </source>
</evidence>
<dbReference type="GO" id="GO:0004400">
    <property type="term" value="F:histidinol-phosphate transaminase activity"/>
    <property type="evidence" value="ECO:0007669"/>
    <property type="project" value="UniProtKB-UniRule"/>
</dbReference>
<dbReference type="CDD" id="cd00609">
    <property type="entry name" value="AAT_like"/>
    <property type="match status" value="1"/>
</dbReference>
<dbReference type="InterPro" id="IPR001917">
    <property type="entry name" value="Aminotrans_II_pyridoxalP_BS"/>
</dbReference>
<dbReference type="InterPro" id="IPR004839">
    <property type="entry name" value="Aminotransferase_I/II_large"/>
</dbReference>
<dbReference type="InterPro" id="IPR050106">
    <property type="entry name" value="HistidinolP_aminotransfase"/>
</dbReference>
<dbReference type="NCBIfam" id="TIGR01141">
    <property type="entry name" value="hisC"/>
    <property type="match status" value="1"/>
</dbReference>
<dbReference type="SUPFAM" id="SSF53383">
    <property type="entry name" value="PLP-dependent transferases"/>
    <property type="match status" value="1"/>
</dbReference>
<dbReference type="Gene3D" id="3.90.1150.10">
    <property type="entry name" value="Aspartate Aminotransferase, domain 1"/>
    <property type="match status" value="1"/>
</dbReference>
<evidence type="ECO:0000256" key="10">
    <source>
        <dbReference type="ARBA" id="ARBA00047481"/>
    </source>
</evidence>
<dbReference type="InterPro" id="IPR006439">
    <property type="entry name" value="HAD-SF_hydro_IA"/>
</dbReference>
<evidence type="ECO:0000256" key="6">
    <source>
        <dbReference type="ARBA" id="ARBA00022605"/>
    </source>
</evidence>
<dbReference type="Gene3D" id="1.10.150.240">
    <property type="entry name" value="Putative phosphatase, domain 2"/>
    <property type="match status" value="1"/>
</dbReference>
<keyword evidence="7 11" id="KW-0808">Transferase</keyword>
<evidence type="ECO:0000256" key="2">
    <source>
        <dbReference type="ARBA" id="ARBA00005011"/>
    </source>
</evidence>
<keyword evidence="6 11" id="KW-0028">Amino-acid biosynthesis</keyword>
<keyword evidence="8 11" id="KW-0663">Pyridoxal phosphate</keyword>
<protein>
    <recommendedName>
        <fullName evidence="11">Histidinol-phosphate aminotransferase</fullName>
        <ecNumber evidence="11">2.6.1.9</ecNumber>
    </recommendedName>
    <alternativeName>
        <fullName evidence="11">Imidazole acetol-phosphate transaminase</fullName>
    </alternativeName>
</protein>